<dbReference type="OrthoDB" id="5381833at2759"/>
<accession>A0A6G1GUI4</accession>
<dbReference type="AlphaFoldDB" id="A0A6G1GUI4"/>
<feature type="domain" description="DUF2293" evidence="2">
    <location>
        <begin position="95"/>
        <end position="178"/>
    </location>
</feature>
<feature type="compositionally biased region" description="Low complexity" evidence="1">
    <location>
        <begin position="193"/>
        <end position="205"/>
    </location>
</feature>
<dbReference type="PANTHER" id="PTHR38113:SF2">
    <property type="entry name" value="DUF2293 DOMAIN-CONTAINING PROTEIN"/>
    <property type="match status" value="1"/>
</dbReference>
<evidence type="ECO:0000259" key="2">
    <source>
        <dbReference type="Pfam" id="PF10056"/>
    </source>
</evidence>
<sequence>MEPEIIVQPHVPLLKGYVFVPKGDLYRSRKCREHTLAAHKPFFIVQDEKKRRIGIRVPHHVLKQVALIERETASSRRAAVQKKDASLIMQANVELNKLYPDMPPDAAEKCLKVAFKKHSGRVGRTGSLELSQKVDMAVKAYVRHSETPYDVLLRTGVNREEARRQVTRKMDEVLKSWGGEGLWISKAVDFDKPVVSGKPSSSPTKSIDRKPLRRTQPKSAKRRHHLFGKGKSKMKKR</sequence>
<dbReference type="Pfam" id="PF10056">
    <property type="entry name" value="DUF2293"/>
    <property type="match status" value="1"/>
</dbReference>
<evidence type="ECO:0000313" key="4">
    <source>
        <dbReference type="Proteomes" id="UP000800041"/>
    </source>
</evidence>
<dbReference type="InterPro" id="IPR018744">
    <property type="entry name" value="DUF2293"/>
</dbReference>
<organism evidence="3 4">
    <name type="scientific">Aulographum hederae CBS 113979</name>
    <dbReference type="NCBI Taxonomy" id="1176131"/>
    <lineage>
        <taxon>Eukaryota</taxon>
        <taxon>Fungi</taxon>
        <taxon>Dikarya</taxon>
        <taxon>Ascomycota</taxon>
        <taxon>Pezizomycotina</taxon>
        <taxon>Dothideomycetes</taxon>
        <taxon>Pleosporomycetidae</taxon>
        <taxon>Aulographales</taxon>
        <taxon>Aulographaceae</taxon>
    </lineage>
</organism>
<reference evidence="3" key="1">
    <citation type="journal article" date="2020" name="Stud. Mycol.">
        <title>101 Dothideomycetes genomes: a test case for predicting lifestyles and emergence of pathogens.</title>
        <authorList>
            <person name="Haridas S."/>
            <person name="Albert R."/>
            <person name="Binder M."/>
            <person name="Bloem J."/>
            <person name="Labutti K."/>
            <person name="Salamov A."/>
            <person name="Andreopoulos B."/>
            <person name="Baker S."/>
            <person name="Barry K."/>
            <person name="Bills G."/>
            <person name="Bluhm B."/>
            <person name="Cannon C."/>
            <person name="Castanera R."/>
            <person name="Culley D."/>
            <person name="Daum C."/>
            <person name="Ezra D."/>
            <person name="Gonzalez J."/>
            <person name="Henrissat B."/>
            <person name="Kuo A."/>
            <person name="Liang C."/>
            <person name="Lipzen A."/>
            <person name="Lutzoni F."/>
            <person name="Magnuson J."/>
            <person name="Mondo S."/>
            <person name="Nolan M."/>
            <person name="Ohm R."/>
            <person name="Pangilinan J."/>
            <person name="Park H.-J."/>
            <person name="Ramirez L."/>
            <person name="Alfaro M."/>
            <person name="Sun H."/>
            <person name="Tritt A."/>
            <person name="Yoshinaga Y."/>
            <person name="Zwiers L.-H."/>
            <person name="Turgeon B."/>
            <person name="Goodwin S."/>
            <person name="Spatafora J."/>
            <person name="Crous P."/>
            <person name="Grigoriev I."/>
        </authorList>
    </citation>
    <scope>NUCLEOTIDE SEQUENCE</scope>
    <source>
        <strain evidence="3">CBS 113979</strain>
    </source>
</reference>
<feature type="compositionally biased region" description="Basic residues" evidence="1">
    <location>
        <begin position="211"/>
        <end position="237"/>
    </location>
</feature>
<dbReference type="PANTHER" id="PTHR38113">
    <property type="match status" value="1"/>
</dbReference>
<evidence type="ECO:0000256" key="1">
    <source>
        <dbReference type="SAM" id="MobiDB-lite"/>
    </source>
</evidence>
<dbReference type="Proteomes" id="UP000800041">
    <property type="component" value="Unassembled WGS sequence"/>
</dbReference>
<evidence type="ECO:0000313" key="3">
    <source>
        <dbReference type="EMBL" id="KAF1984621.1"/>
    </source>
</evidence>
<dbReference type="EMBL" id="ML977167">
    <property type="protein sequence ID" value="KAF1984621.1"/>
    <property type="molecule type" value="Genomic_DNA"/>
</dbReference>
<proteinExistence type="predicted"/>
<protein>
    <recommendedName>
        <fullName evidence="2">DUF2293 domain-containing protein</fullName>
    </recommendedName>
</protein>
<name>A0A6G1GUI4_9PEZI</name>
<keyword evidence="4" id="KW-1185">Reference proteome</keyword>
<gene>
    <name evidence="3" type="ORF">K402DRAFT_336371</name>
</gene>
<feature type="region of interest" description="Disordered" evidence="1">
    <location>
        <begin position="193"/>
        <end position="237"/>
    </location>
</feature>